<dbReference type="HAMAP" id="MF_00258">
    <property type="entry name" value="Glu_racemase"/>
    <property type="match status" value="1"/>
</dbReference>
<protein>
    <recommendedName>
        <fullName evidence="7 8">Glutamate racemase</fullName>
        <ecNumber evidence="2 8">5.1.1.3</ecNumber>
    </recommendedName>
</protein>
<name>A0A838ZU19_9FLAO</name>
<dbReference type="RefSeq" id="WP_182044082.1">
    <property type="nucleotide sequence ID" value="NZ_JACDZE010000004.1"/>
</dbReference>
<feature type="binding site" evidence="8">
    <location>
        <begin position="75"/>
        <end position="76"/>
    </location>
    <ligand>
        <name>substrate</name>
    </ligand>
</feature>
<dbReference type="InterPro" id="IPR001920">
    <property type="entry name" value="Asp/Glu_race"/>
</dbReference>
<dbReference type="GO" id="GO:0071555">
    <property type="term" value="P:cell wall organization"/>
    <property type="evidence" value="ECO:0007669"/>
    <property type="project" value="UniProtKB-KW"/>
</dbReference>
<gene>
    <name evidence="8" type="primary">murI</name>
    <name evidence="9" type="ORF">HU137_11950</name>
</gene>
<dbReference type="SUPFAM" id="SSF53681">
    <property type="entry name" value="Aspartate/glutamate racemase"/>
    <property type="match status" value="2"/>
</dbReference>
<comment type="similarity">
    <text evidence="8">Belongs to the aspartate/glutamate racemases family.</text>
</comment>
<feature type="active site" description="Proton donor/acceptor" evidence="8">
    <location>
        <position position="185"/>
    </location>
</feature>
<keyword evidence="5 8" id="KW-0413">Isomerase</keyword>
<dbReference type="Proteomes" id="UP000552241">
    <property type="component" value="Unassembled WGS sequence"/>
</dbReference>
<dbReference type="PROSITE" id="PS00923">
    <property type="entry name" value="ASP_GLU_RACEMASE_1"/>
    <property type="match status" value="1"/>
</dbReference>
<evidence type="ECO:0000313" key="10">
    <source>
        <dbReference type="Proteomes" id="UP000552241"/>
    </source>
</evidence>
<comment type="function">
    <text evidence="8">Provides the (R)-glutamate required for cell wall biosynthesis.</text>
</comment>
<dbReference type="InterPro" id="IPR004391">
    <property type="entry name" value="Glu_race"/>
</dbReference>
<comment type="pathway">
    <text evidence="8">Cell wall biogenesis; peptidoglycan biosynthesis.</text>
</comment>
<dbReference type="EMBL" id="JACDZE010000004">
    <property type="protein sequence ID" value="MBA5630488.1"/>
    <property type="molecule type" value="Genomic_DNA"/>
</dbReference>
<comment type="caution">
    <text evidence="9">The sequence shown here is derived from an EMBL/GenBank/DDBJ whole genome shotgun (WGS) entry which is preliminary data.</text>
</comment>
<evidence type="ECO:0000256" key="3">
    <source>
        <dbReference type="ARBA" id="ARBA00022960"/>
    </source>
</evidence>
<dbReference type="UniPathway" id="UPA00219"/>
<dbReference type="EC" id="5.1.1.3" evidence="2 8"/>
<sequence>MNDNRPIGVFDSGVGGLTVAREIKRLLPHENIIYFGDTKHLPYGDKSKETITKFTKKITKFLVKQNCKAIVVACNSATSNSIEAIREAAGDTLVIDVINPVAKKVAYELHQKIGVIATKATVNSHAYQSYIKKYNRHLKVIELATPLLVPIIEEGFRNTPVSKNALESYLSYKKFEDIDTIILGCTHYPLIEKEVNAVFQGRVKVVDSPLIVVNELIHEMEKDNLMGNSPNPTYQFYLSDYTENFAKLAKQIFGKSISLEQKKL</sequence>
<feature type="binding site" evidence="8">
    <location>
        <begin position="11"/>
        <end position="12"/>
    </location>
    <ligand>
        <name>substrate</name>
    </ligand>
</feature>
<evidence type="ECO:0000256" key="6">
    <source>
        <dbReference type="ARBA" id="ARBA00023316"/>
    </source>
</evidence>
<dbReference type="Pfam" id="PF01177">
    <property type="entry name" value="Asp_Glu_race"/>
    <property type="match status" value="1"/>
</dbReference>
<dbReference type="PANTHER" id="PTHR21198:SF3">
    <property type="entry name" value="GLUTAMATE RACEMASE"/>
    <property type="match status" value="1"/>
</dbReference>
<feature type="binding site" evidence="8">
    <location>
        <begin position="43"/>
        <end position="44"/>
    </location>
    <ligand>
        <name>substrate</name>
    </ligand>
</feature>
<dbReference type="InterPro" id="IPR018187">
    <property type="entry name" value="Asp/Glu_racemase_AS_1"/>
</dbReference>
<keyword evidence="6 8" id="KW-0961">Cell wall biogenesis/degradation</keyword>
<comment type="catalytic activity">
    <reaction evidence="1 8">
        <text>L-glutamate = D-glutamate</text>
        <dbReference type="Rhea" id="RHEA:12813"/>
        <dbReference type="ChEBI" id="CHEBI:29985"/>
        <dbReference type="ChEBI" id="CHEBI:29986"/>
        <dbReference type="EC" id="5.1.1.3"/>
    </reaction>
</comment>
<reference evidence="9 10" key="1">
    <citation type="submission" date="2020-07" db="EMBL/GenBank/DDBJ databases">
        <title>Moheibacter lacus sp. nov., a member of the family Flavobacteriaceae isolated from freshwater lake sediment.</title>
        <authorList>
            <person name="Liu Y."/>
        </authorList>
    </citation>
    <scope>NUCLEOTIDE SEQUENCE [LARGE SCALE GENOMIC DNA]</scope>
    <source>
        <strain evidence="9 10">BDHS18</strain>
    </source>
</reference>
<feature type="active site" description="Proton donor/acceptor" evidence="8">
    <location>
        <position position="74"/>
    </location>
</feature>
<evidence type="ECO:0000256" key="2">
    <source>
        <dbReference type="ARBA" id="ARBA00013090"/>
    </source>
</evidence>
<proteinExistence type="inferred from homology"/>
<dbReference type="Gene3D" id="3.40.50.1860">
    <property type="match status" value="2"/>
</dbReference>
<keyword evidence="3 8" id="KW-0133">Cell shape</keyword>
<accession>A0A838ZU19</accession>
<dbReference type="PROSITE" id="PS00924">
    <property type="entry name" value="ASP_GLU_RACEMASE_2"/>
    <property type="match status" value="1"/>
</dbReference>
<dbReference type="NCBIfam" id="TIGR00067">
    <property type="entry name" value="glut_race"/>
    <property type="match status" value="1"/>
</dbReference>
<organism evidence="9 10">
    <name type="scientific">Moheibacter lacus</name>
    <dbReference type="NCBI Taxonomy" id="2745851"/>
    <lineage>
        <taxon>Bacteria</taxon>
        <taxon>Pseudomonadati</taxon>
        <taxon>Bacteroidota</taxon>
        <taxon>Flavobacteriia</taxon>
        <taxon>Flavobacteriales</taxon>
        <taxon>Weeksellaceae</taxon>
        <taxon>Moheibacter</taxon>
    </lineage>
</organism>
<evidence type="ECO:0000256" key="8">
    <source>
        <dbReference type="HAMAP-Rule" id="MF_00258"/>
    </source>
</evidence>
<dbReference type="FunFam" id="3.40.50.1860:FF:000002">
    <property type="entry name" value="Glutamate racemase"/>
    <property type="match status" value="1"/>
</dbReference>
<evidence type="ECO:0000313" key="9">
    <source>
        <dbReference type="EMBL" id="MBA5630488.1"/>
    </source>
</evidence>
<evidence type="ECO:0000256" key="7">
    <source>
        <dbReference type="ARBA" id="ARBA00070053"/>
    </source>
</evidence>
<dbReference type="GO" id="GO:0009252">
    <property type="term" value="P:peptidoglycan biosynthetic process"/>
    <property type="evidence" value="ECO:0007669"/>
    <property type="project" value="UniProtKB-UniRule"/>
</dbReference>
<evidence type="ECO:0000256" key="4">
    <source>
        <dbReference type="ARBA" id="ARBA00022984"/>
    </source>
</evidence>
<keyword evidence="10" id="KW-1185">Reference proteome</keyword>
<evidence type="ECO:0000256" key="5">
    <source>
        <dbReference type="ARBA" id="ARBA00023235"/>
    </source>
</evidence>
<evidence type="ECO:0000256" key="1">
    <source>
        <dbReference type="ARBA" id="ARBA00001602"/>
    </source>
</evidence>
<dbReference type="PANTHER" id="PTHR21198">
    <property type="entry name" value="GLUTAMATE RACEMASE"/>
    <property type="match status" value="1"/>
</dbReference>
<dbReference type="InterPro" id="IPR033134">
    <property type="entry name" value="Asp/Glu_racemase_AS_2"/>
</dbReference>
<dbReference type="GO" id="GO:0008360">
    <property type="term" value="P:regulation of cell shape"/>
    <property type="evidence" value="ECO:0007669"/>
    <property type="project" value="UniProtKB-KW"/>
</dbReference>
<dbReference type="AlphaFoldDB" id="A0A838ZU19"/>
<feature type="binding site" evidence="8">
    <location>
        <begin position="186"/>
        <end position="187"/>
    </location>
    <ligand>
        <name>substrate</name>
    </ligand>
</feature>
<dbReference type="InterPro" id="IPR015942">
    <property type="entry name" value="Asp/Glu/hydantoin_racemase"/>
</dbReference>
<dbReference type="GO" id="GO:0008881">
    <property type="term" value="F:glutamate racemase activity"/>
    <property type="evidence" value="ECO:0007669"/>
    <property type="project" value="UniProtKB-UniRule"/>
</dbReference>
<keyword evidence="4 8" id="KW-0573">Peptidoglycan synthesis</keyword>